<dbReference type="Proteomes" id="UP000010305">
    <property type="component" value="Unassembled WGS sequence"/>
</dbReference>
<dbReference type="AlphaFoldDB" id="J5K651"/>
<name>J5K651_9GAMM</name>
<sequence>MNIIDTSSSPLIANEEEMIKNIPLFKIRPINYLLPEGIFTDVIFQSTASVKNFKNFEICNKKNIYTMGQSTKFILSSYGVESSCPTPPGSDELISLLGKNLSGRRFLIVKGVDGLNKIKEFLDENMAFSEEIICYERIELNNYNDLKSEFEYASAVIFTSVLSAKMYFKNIHSKDNDVTLFSISKRVKSEISQMGYESKIIDYFSDSLLDDIKKAI</sequence>
<evidence type="ECO:0000259" key="1">
    <source>
        <dbReference type="Pfam" id="PF02602"/>
    </source>
</evidence>
<dbReference type="Gene3D" id="3.40.50.10090">
    <property type="match status" value="1"/>
</dbReference>
<dbReference type="HOGENOM" id="CLU_1276866_0_0_6"/>
<gene>
    <name evidence="2" type="ORF">NT01SARS_1312</name>
</gene>
<evidence type="ECO:0000313" key="2">
    <source>
        <dbReference type="EMBL" id="EJP71503.1"/>
    </source>
</evidence>
<dbReference type="EMBL" id="JH611157">
    <property type="protein sequence ID" value="EJP71503.1"/>
    <property type="molecule type" value="Genomic_DNA"/>
</dbReference>
<protein>
    <recommendedName>
        <fullName evidence="1">Tetrapyrrole biosynthesis uroporphyrinogen III synthase domain-containing protein</fullName>
    </recommendedName>
</protein>
<reference evidence="2 3" key="1">
    <citation type="journal article" date="2012" name="ISME J.">
        <title>Genomic insights to SAR86, an abundant and uncultivated marine bacterial lineage.</title>
        <authorList>
            <person name="Dupont C.L."/>
            <person name="Rusch D.B."/>
            <person name="Yooseph S."/>
            <person name="Lombardo M.J."/>
            <person name="Richter R.A."/>
            <person name="Valas R."/>
            <person name="Novotny M."/>
            <person name="Yee-Greenbaum J."/>
            <person name="Selengut J.D."/>
            <person name="Haft D.H."/>
            <person name="Halpern A.L."/>
            <person name="Lasken R.S."/>
            <person name="Nealson K."/>
            <person name="Friedman R."/>
            <person name="Venter J.C."/>
        </authorList>
    </citation>
    <scope>NUCLEOTIDE SEQUENCE [LARGE SCALE GENOMIC DNA]</scope>
</reference>
<accession>J5K651</accession>
<dbReference type="InterPro" id="IPR003754">
    <property type="entry name" value="4pyrrol_synth_uPrphyn_synth"/>
</dbReference>
<dbReference type="GO" id="GO:0033014">
    <property type="term" value="P:tetrapyrrole biosynthetic process"/>
    <property type="evidence" value="ECO:0007669"/>
    <property type="project" value="InterPro"/>
</dbReference>
<dbReference type="Pfam" id="PF02602">
    <property type="entry name" value="HEM4"/>
    <property type="match status" value="1"/>
</dbReference>
<proteinExistence type="predicted"/>
<dbReference type="InterPro" id="IPR036108">
    <property type="entry name" value="4pyrrol_syn_uPrphyn_synt_sf"/>
</dbReference>
<dbReference type="SUPFAM" id="SSF69618">
    <property type="entry name" value="HemD-like"/>
    <property type="match status" value="1"/>
</dbReference>
<evidence type="ECO:0000313" key="3">
    <source>
        <dbReference type="Proteomes" id="UP000010305"/>
    </source>
</evidence>
<organism evidence="2 3">
    <name type="scientific">SAR86 cluster bacterium SAR86A</name>
    <dbReference type="NCBI Taxonomy" id="1123866"/>
    <lineage>
        <taxon>Bacteria</taxon>
        <taxon>Pseudomonadati</taxon>
        <taxon>Pseudomonadota</taxon>
        <taxon>Gammaproteobacteria</taxon>
        <taxon>SAR86 cluster</taxon>
    </lineage>
</organism>
<dbReference type="STRING" id="1123866.NT01SARS_1312"/>
<feature type="domain" description="Tetrapyrrole biosynthesis uroporphyrinogen III synthase" evidence="1">
    <location>
        <begin position="39"/>
        <end position="200"/>
    </location>
</feature>
<dbReference type="GO" id="GO:0004852">
    <property type="term" value="F:uroporphyrinogen-III synthase activity"/>
    <property type="evidence" value="ECO:0007669"/>
    <property type="project" value="InterPro"/>
</dbReference>